<accession>A0ABV5LMR8</accession>
<dbReference type="Gene3D" id="3.90.420.10">
    <property type="entry name" value="Oxidoreductase, molybdopterin-binding domain"/>
    <property type="match status" value="1"/>
</dbReference>
<feature type="non-terminal residue" evidence="2">
    <location>
        <position position="134"/>
    </location>
</feature>
<comment type="caution">
    <text evidence="2">The sequence shown here is derived from an EMBL/GenBank/DDBJ whole genome shotgun (WGS) entry which is preliminary data.</text>
</comment>
<dbReference type="SUPFAM" id="SSF56524">
    <property type="entry name" value="Oxidoreductase molybdopterin-binding domain"/>
    <property type="match status" value="1"/>
</dbReference>
<name>A0ABV5LMR8_9ACTN</name>
<proteinExistence type="predicted"/>
<feature type="chain" id="PRO_5046201144" evidence="1">
    <location>
        <begin position="22"/>
        <end position="134"/>
    </location>
</feature>
<feature type="signal peptide" evidence="1">
    <location>
        <begin position="1"/>
        <end position="21"/>
    </location>
</feature>
<reference evidence="2 3" key="1">
    <citation type="submission" date="2024-09" db="EMBL/GenBank/DDBJ databases">
        <authorList>
            <person name="Sun Q."/>
            <person name="Mori K."/>
        </authorList>
    </citation>
    <scope>NUCLEOTIDE SEQUENCE [LARGE SCALE GENOMIC DNA]</scope>
    <source>
        <strain evidence="2 3">JCM 9767</strain>
    </source>
</reference>
<dbReference type="Proteomes" id="UP001589753">
    <property type="component" value="Unassembled WGS sequence"/>
</dbReference>
<protein>
    <submittedName>
        <fullName evidence="2">Uncharacterized protein</fullName>
    </submittedName>
</protein>
<dbReference type="EMBL" id="JBHMDI010000388">
    <property type="protein sequence ID" value="MFB9353162.1"/>
    <property type="molecule type" value="Genomic_DNA"/>
</dbReference>
<keyword evidence="1" id="KW-0732">Signal</keyword>
<keyword evidence="3" id="KW-1185">Reference proteome</keyword>
<dbReference type="InterPro" id="IPR036374">
    <property type="entry name" value="OxRdtase_Mopterin-bd_sf"/>
</dbReference>
<sequence length="134" mass="14472">MPRRQLLWLALLLLPIAQAAASPLAAPEGPPLLKVSGNISQTNKADAAHLDRAMLEALPRHELETSTSVTDGVNRFEGFLMRDLLEKLGAEGETAAAIALNDYLIEIPIADFHDYDVLVADTMDGEALTPRDKG</sequence>
<organism evidence="2 3">
    <name type="scientific">Streptomyces heliomycini</name>
    <dbReference type="NCBI Taxonomy" id="284032"/>
    <lineage>
        <taxon>Bacteria</taxon>
        <taxon>Bacillati</taxon>
        <taxon>Actinomycetota</taxon>
        <taxon>Actinomycetes</taxon>
        <taxon>Kitasatosporales</taxon>
        <taxon>Streptomycetaceae</taxon>
        <taxon>Streptomyces</taxon>
    </lineage>
</organism>
<evidence type="ECO:0000313" key="2">
    <source>
        <dbReference type="EMBL" id="MFB9353162.1"/>
    </source>
</evidence>
<evidence type="ECO:0000313" key="3">
    <source>
        <dbReference type="Proteomes" id="UP001589753"/>
    </source>
</evidence>
<evidence type="ECO:0000256" key="1">
    <source>
        <dbReference type="SAM" id="SignalP"/>
    </source>
</evidence>
<dbReference type="RefSeq" id="WP_380958015.1">
    <property type="nucleotide sequence ID" value="NZ_JBHMDI010000388.1"/>
</dbReference>
<gene>
    <name evidence="2" type="ORF">ACFFUA_38200</name>
</gene>